<dbReference type="SUPFAM" id="SSF143011">
    <property type="entry name" value="RelE-like"/>
    <property type="match status" value="1"/>
</dbReference>
<gene>
    <name evidence="1" type="ORF">BCR25_13960</name>
</gene>
<protein>
    <recommendedName>
        <fullName evidence="3">Addiction module toxin RelE</fullName>
    </recommendedName>
</protein>
<dbReference type="Proteomes" id="UP000095094">
    <property type="component" value="Unassembled WGS sequence"/>
</dbReference>
<proteinExistence type="predicted"/>
<name>A0A1E5H4N6_9ENTE</name>
<dbReference type="Gene3D" id="3.30.2310.20">
    <property type="entry name" value="RelE-like"/>
    <property type="match status" value="1"/>
</dbReference>
<dbReference type="OrthoDB" id="2167761at2"/>
<evidence type="ECO:0008006" key="3">
    <source>
        <dbReference type="Google" id="ProtNLM"/>
    </source>
</evidence>
<dbReference type="AlphaFoldDB" id="A0A1E5H4N6"/>
<evidence type="ECO:0000313" key="1">
    <source>
        <dbReference type="EMBL" id="OEG19894.1"/>
    </source>
</evidence>
<keyword evidence="2" id="KW-1185">Reference proteome</keyword>
<dbReference type="EMBL" id="MIJY01000002">
    <property type="protein sequence ID" value="OEG19894.1"/>
    <property type="molecule type" value="Genomic_DNA"/>
</dbReference>
<dbReference type="InterPro" id="IPR035093">
    <property type="entry name" value="RelE/ParE_toxin_dom_sf"/>
</dbReference>
<reference evidence="2" key="1">
    <citation type="submission" date="2016-09" db="EMBL/GenBank/DDBJ databases">
        <authorList>
            <person name="Gulvik C.A."/>
        </authorList>
    </citation>
    <scope>NUCLEOTIDE SEQUENCE [LARGE SCALE GENOMIC DNA]</scope>
    <source>
        <strain evidence="2">LMG 8895</strain>
    </source>
</reference>
<dbReference type="RefSeq" id="WP_069662161.1">
    <property type="nucleotide sequence ID" value="NZ_JBHUJJ010000001.1"/>
</dbReference>
<accession>A0A1E5H4N6</accession>
<organism evidence="1 2">
    <name type="scientific">Enterococcus termitis</name>
    <dbReference type="NCBI Taxonomy" id="332950"/>
    <lineage>
        <taxon>Bacteria</taxon>
        <taxon>Bacillati</taxon>
        <taxon>Bacillota</taxon>
        <taxon>Bacilli</taxon>
        <taxon>Lactobacillales</taxon>
        <taxon>Enterococcaceae</taxon>
        <taxon>Enterococcus</taxon>
    </lineage>
</organism>
<comment type="caution">
    <text evidence="1">The sequence shown here is derived from an EMBL/GenBank/DDBJ whole genome shotgun (WGS) entry which is preliminary data.</text>
</comment>
<evidence type="ECO:0000313" key="2">
    <source>
        <dbReference type="Proteomes" id="UP000095094"/>
    </source>
</evidence>
<sequence>MYTLQYFEEAKEDYKKLDGSQRKIIDKGLNKIREQGKLAGAPLKGELQGCRKIKNRKHGLRIVFRPVENSDEVEIMQIIVIGKRERLKVFSDAESRLNSSLSTNVGEENPKN</sequence>